<feature type="compositionally biased region" description="Low complexity" evidence="1">
    <location>
        <begin position="222"/>
        <end position="248"/>
    </location>
</feature>
<keyword evidence="2" id="KW-0812">Transmembrane</keyword>
<proteinExistence type="predicted"/>
<keyword evidence="4" id="KW-1185">Reference proteome</keyword>
<protein>
    <submittedName>
        <fullName evidence="3">Uncharacterized protein</fullName>
    </submittedName>
</protein>
<gene>
    <name evidence="3" type="ORF">SAMN04489745_0156</name>
</gene>
<keyword evidence="2" id="KW-0472">Membrane</keyword>
<keyword evidence="2" id="KW-1133">Transmembrane helix</keyword>
<dbReference type="EMBL" id="FNSN01000003">
    <property type="protein sequence ID" value="SEB45145.1"/>
    <property type="molecule type" value="Genomic_DNA"/>
</dbReference>
<feature type="transmembrane region" description="Helical" evidence="2">
    <location>
        <begin position="181"/>
        <end position="203"/>
    </location>
</feature>
<accession>A0A1H4JGF5</accession>
<feature type="region of interest" description="Disordered" evidence="1">
    <location>
        <begin position="213"/>
        <end position="248"/>
    </location>
</feature>
<feature type="compositionally biased region" description="Low complexity" evidence="1">
    <location>
        <begin position="323"/>
        <end position="362"/>
    </location>
</feature>
<sequence length="362" mass="39870">MTHPAPPARQRSRTATIALGLSITMLVAAAVLGGIFIILGDQANVAGRAWLTLLLVGLFAGAVVLDGSMPEGRNRWYLAVSTILNVVLLAIGLLKIWNGWLQPADTASAAVWTGQIARFVSMILLVRVALLLTQLYVPRFITGASKTGVRISSMATLVFAWLTVLELVLPAAFPAMDWPSWWWRTAGATSLIAIVGLVIPLVLRAFEPKPPADQLPPQDYAQQQWNPNPQWNGYAQQPQQGQPPAYPQQWQQEYPQQYAQPGYPQNAYPQAGYPQQGYAQEAYQQPQAQQQAYPQPDQQGQYGQPQTQGWQQPSEAPQPVSEAPQQQQPGQGPQADQQQPVQQQTPQPQQDPETTPRPEQQP</sequence>
<reference evidence="3 4" key="1">
    <citation type="submission" date="2016-10" db="EMBL/GenBank/DDBJ databases">
        <authorList>
            <person name="de Groot N.N."/>
        </authorList>
    </citation>
    <scope>NUCLEOTIDE SEQUENCE [LARGE SCALE GENOMIC DNA]</scope>
    <source>
        <strain evidence="3 4">DSM 10495</strain>
    </source>
</reference>
<feature type="region of interest" description="Disordered" evidence="1">
    <location>
        <begin position="280"/>
        <end position="362"/>
    </location>
</feature>
<dbReference type="Proteomes" id="UP000182652">
    <property type="component" value="Unassembled WGS sequence"/>
</dbReference>
<feature type="transmembrane region" description="Helical" evidence="2">
    <location>
        <begin position="45"/>
        <end position="65"/>
    </location>
</feature>
<evidence type="ECO:0000313" key="4">
    <source>
        <dbReference type="Proteomes" id="UP000182652"/>
    </source>
</evidence>
<organism evidence="3 4">
    <name type="scientific">Arthrobacter woluwensis</name>
    <dbReference type="NCBI Taxonomy" id="156980"/>
    <lineage>
        <taxon>Bacteria</taxon>
        <taxon>Bacillati</taxon>
        <taxon>Actinomycetota</taxon>
        <taxon>Actinomycetes</taxon>
        <taxon>Micrococcales</taxon>
        <taxon>Micrococcaceae</taxon>
        <taxon>Arthrobacter</taxon>
    </lineage>
</organism>
<evidence type="ECO:0000256" key="2">
    <source>
        <dbReference type="SAM" id="Phobius"/>
    </source>
</evidence>
<dbReference type="RefSeq" id="WP_066217070.1">
    <property type="nucleotide sequence ID" value="NZ_FNSN01000003.1"/>
</dbReference>
<feature type="transmembrane region" description="Helical" evidence="2">
    <location>
        <begin position="149"/>
        <end position="169"/>
    </location>
</feature>
<name>A0A1H4JGF5_9MICC</name>
<feature type="compositionally biased region" description="Low complexity" evidence="1">
    <location>
        <begin position="280"/>
        <end position="312"/>
    </location>
</feature>
<evidence type="ECO:0000256" key="1">
    <source>
        <dbReference type="SAM" id="MobiDB-lite"/>
    </source>
</evidence>
<feature type="transmembrane region" description="Helical" evidence="2">
    <location>
        <begin position="77"/>
        <end position="96"/>
    </location>
</feature>
<dbReference type="AlphaFoldDB" id="A0A1H4JGF5"/>
<evidence type="ECO:0000313" key="3">
    <source>
        <dbReference type="EMBL" id="SEB45145.1"/>
    </source>
</evidence>
<feature type="transmembrane region" description="Helical" evidence="2">
    <location>
        <begin position="116"/>
        <end position="137"/>
    </location>
</feature>
<dbReference type="STRING" id="156980.SAMN04489745_0156"/>
<feature type="transmembrane region" description="Helical" evidence="2">
    <location>
        <begin position="17"/>
        <end position="39"/>
    </location>
</feature>